<keyword evidence="3 5" id="KW-0378">Hydrolase</keyword>
<dbReference type="CDD" id="cd04077">
    <property type="entry name" value="Peptidases_S8_PCSK9_ProteinaseK_like"/>
    <property type="match status" value="1"/>
</dbReference>
<reference evidence="8" key="1">
    <citation type="journal article" date="2023" name="Mol. Biol. Evol.">
        <title>Third-Generation Sequencing Reveals the Adaptive Role of the Epigenome in Three Deep-Sea Polychaetes.</title>
        <authorList>
            <person name="Perez M."/>
            <person name="Aroh O."/>
            <person name="Sun Y."/>
            <person name="Lan Y."/>
            <person name="Juniper S.K."/>
            <person name="Young C.R."/>
            <person name="Angers B."/>
            <person name="Qian P.Y."/>
        </authorList>
    </citation>
    <scope>NUCLEOTIDE SEQUENCE</scope>
    <source>
        <strain evidence="8">P08H-3</strain>
    </source>
</reference>
<evidence type="ECO:0000313" key="8">
    <source>
        <dbReference type="EMBL" id="KAK2146031.1"/>
    </source>
</evidence>
<feature type="active site" description="Charge relay system" evidence="5">
    <location>
        <position position="327"/>
    </location>
</feature>
<dbReference type="PANTHER" id="PTHR43806">
    <property type="entry name" value="PEPTIDASE S8"/>
    <property type="match status" value="1"/>
</dbReference>
<feature type="active site" description="Charge relay system" evidence="5">
    <location>
        <position position="174"/>
    </location>
</feature>
<comment type="similarity">
    <text evidence="1 5">Belongs to the peptidase S8 family.</text>
</comment>
<dbReference type="InterPro" id="IPR036852">
    <property type="entry name" value="Peptidase_S8/S53_dom_sf"/>
</dbReference>
<proteinExistence type="inferred from homology"/>
<dbReference type="Pfam" id="PF00082">
    <property type="entry name" value="Peptidase_S8"/>
    <property type="match status" value="1"/>
</dbReference>
<organism evidence="8 9">
    <name type="scientific">Paralvinella palmiformis</name>
    <dbReference type="NCBI Taxonomy" id="53620"/>
    <lineage>
        <taxon>Eukaryota</taxon>
        <taxon>Metazoa</taxon>
        <taxon>Spiralia</taxon>
        <taxon>Lophotrochozoa</taxon>
        <taxon>Annelida</taxon>
        <taxon>Polychaeta</taxon>
        <taxon>Sedentaria</taxon>
        <taxon>Canalipalpata</taxon>
        <taxon>Terebellida</taxon>
        <taxon>Terebelliformia</taxon>
        <taxon>Alvinellidae</taxon>
        <taxon>Paralvinella</taxon>
    </lineage>
</organism>
<dbReference type="InterPro" id="IPR022398">
    <property type="entry name" value="Peptidase_S8_His-AS"/>
</dbReference>
<dbReference type="InterPro" id="IPR034193">
    <property type="entry name" value="PCSK9_ProteinaseK-like"/>
</dbReference>
<dbReference type="PROSITE" id="PS51892">
    <property type="entry name" value="SUBTILASE"/>
    <property type="match status" value="1"/>
</dbReference>
<feature type="chain" id="PRO_5042139007" description="Peptidase S8/S53 domain-containing protein" evidence="6">
    <location>
        <begin position="16"/>
        <end position="388"/>
    </location>
</feature>
<evidence type="ECO:0000256" key="3">
    <source>
        <dbReference type="ARBA" id="ARBA00022801"/>
    </source>
</evidence>
<evidence type="ECO:0000256" key="4">
    <source>
        <dbReference type="ARBA" id="ARBA00022825"/>
    </source>
</evidence>
<evidence type="ECO:0000256" key="1">
    <source>
        <dbReference type="ARBA" id="ARBA00011073"/>
    </source>
</evidence>
<dbReference type="PANTHER" id="PTHR43806:SF11">
    <property type="entry name" value="CEREVISIN-RELATED"/>
    <property type="match status" value="1"/>
</dbReference>
<dbReference type="PROSITE" id="PS00137">
    <property type="entry name" value="SUBTILASE_HIS"/>
    <property type="match status" value="1"/>
</dbReference>
<evidence type="ECO:0000256" key="6">
    <source>
        <dbReference type="SAM" id="SignalP"/>
    </source>
</evidence>
<dbReference type="InterPro" id="IPR023828">
    <property type="entry name" value="Peptidase_S8_Ser-AS"/>
</dbReference>
<dbReference type="SUPFAM" id="SSF52743">
    <property type="entry name" value="Subtilisin-like"/>
    <property type="match status" value="1"/>
</dbReference>
<dbReference type="GO" id="GO:0004252">
    <property type="term" value="F:serine-type endopeptidase activity"/>
    <property type="evidence" value="ECO:0007669"/>
    <property type="project" value="UniProtKB-UniRule"/>
</dbReference>
<dbReference type="InterPro" id="IPR000209">
    <property type="entry name" value="Peptidase_S8/S53_dom"/>
</dbReference>
<dbReference type="InterPro" id="IPR050131">
    <property type="entry name" value="Peptidase_S8_subtilisin-like"/>
</dbReference>
<dbReference type="PROSITE" id="PS00138">
    <property type="entry name" value="SUBTILASE_SER"/>
    <property type="match status" value="1"/>
</dbReference>
<keyword evidence="2 5" id="KW-0645">Protease</keyword>
<dbReference type="GO" id="GO:0006508">
    <property type="term" value="P:proteolysis"/>
    <property type="evidence" value="ECO:0007669"/>
    <property type="project" value="UniProtKB-KW"/>
</dbReference>
<keyword evidence="4 5" id="KW-0720">Serine protease</keyword>
<gene>
    <name evidence="8" type="ORF">LSH36_638g00042</name>
</gene>
<keyword evidence="6" id="KW-0732">Signal</keyword>
<evidence type="ECO:0000313" key="9">
    <source>
        <dbReference type="Proteomes" id="UP001208570"/>
    </source>
</evidence>
<feature type="domain" description="Peptidase S8/S53" evidence="7">
    <location>
        <begin position="140"/>
        <end position="364"/>
    </location>
</feature>
<dbReference type="FunFam" id="3.40.50.200:FF:000014">
    <property type="entry name" value="Proteinase K"/>
    <property type="match status" value="1"/>
</dbReference>
<accession>A0AAD9J4R5</accession>
<name>A0AAD9J4R5_9ANNE</name>
<evidence type="ECO:0000256" key="5">
    <source>
        <dbReference type="PROSITE-ProRule" id="PRU01240"/>
    </source>
</evidence>
<feature type="active site" description="Charge relay system" evidence="5">
    <location>
        <position position="142"/>
    </location>
</feature>
<dbReference type="PRINTS" id="PR00723">
    <property type="entry name" value="SUBTILISIN"/>
</dbReference>
<dbReference type="Proteomes" id="UP001208570">
    <property type="component" value="Unassembled WGS sequence"/>
</dbReference>
<comment type="caution">
    <text evidence="8">The sequence shown here is derived from an EMBL/GenBank/DDBJ whole genome shotgun (WGS) entry which is preliminary data.</text>
</comment>
<keyword evidence="9" id="KW-1185">Reference proteome</keyword>
<evidence type="ECO:0000259" key="7">
    <source>
        <dbReference type="Pfam" id="PF00082"/>
    </source>
</evidence>
<dbReference type="GO" id="GO:0005615">
    <property type="term" value="C:extracellular space"/>
    <property type="evidence" value="ECO:0007669"/>
    <property type="project" value="TreeGrafter"/>
</dbReference>
<dbReference type="EMBL" id="JAODUP010000638">
    <property type="protein sequence ID" value="KAK2146031.1"/>
    <property type="molecule type" value="Genomic_DNA"/>
</dbReference>
<protein>
    <recommendedName>
        <fullName evidence="7">Peptidase S8/S53 domain-containing protein</fullName>
    </recommendedName>
</protein>
<sequence length="388" mass="41186">MRAFLLLTLVVISQAYEIIEGEFFLGLKPENDANVFGQKLKIDFNLEVKKVWDIKRTKILWVLGLEADAISASKLPEIKYMSYNGWAHAYQDDCESTSHPGVWGLDRIDQREALTYTNPTSPLAVYEHGMQTGAGVNAYVTDTGIDITHSTFGGRAVWGYTADGVIGEDDGNGHGTHVSGTIGGIEYGVAKEVNLIAVKVLSDSGSGPWSATLDGLSWIQQQHTTGQGSVVNMSLGGTGEQEAIEDLIGQMFTEGVSFGISAGNSDNDACNYTPARTPDAVTIAATDVEDVTATFTNYGSCVDIHAPGVTILSSVPNEGTDEYSGTSMSAPHVVGVMARYISSFGDGNAPSAQDVTDWLVSTATVGAITFLPGHESSPNLLLYAPCPL</sequence>
<dbReference type="AlphaFoldDB" id="A0AAD9J4R5"/>
<evidence type="ECO:0000256" key="2">
    <source>
        <dbReference type="ARBA" id="ARBA00022670"/>
    </source>
</evidence>
<dbReference type="Gene3D" id="3.40.50.200">
    <property type="entry name" value="Peptidase S8/S53 domain"/>
    <property type="match status" value="1"/>
</dbReference>
<feature type="signal peptide" evidence="6">
    <location>
        <begin position="1"/>
        <end position="15"/>
    </location>
</feature>
<dbReference type="InterPro" id="IPR015500">
    <property type="entry name" value="Peptidase_S8_subtilisin-rel"/>
</dbReference>